<reference evidence="6" key="1">
    <citation type="journal article" date="2022" name="DNA Res.">
        <title>Genome analysis of five recently described species of the CUG-Ser clade uncovers Candida theae as a new hybrid lineage with pathogenic potential in the Candida parapsilosis species complex.</title>
        <authorList>
            <person name="Mixao V."/>
            <person name="Del Olmo V."/>
            <person name="Hegedusova E."/>
            <person name="Saus E."/>
            <person name="Pryszcz L."/>
            <person name="Cillingova A."/>
            <person name="Nosek J."/>
            <person name="Gabaldon T."/>
        </authorList>
    </citation>
    <scope>NUCLEOTIDE SEQUENCE</scope>
    <source>
        <strain evidence="6">CBS 10844</strain>
    </source>
</reference>
<evidence type="ECO:0000259" key="5">
    <source>
        <dbReference type="SMART" id="SM00382"/>
    </source>
</evidence>
<dbReference type="GO" id="GO:0005634">
    <property type="term" value="C:nucleus"/>
    <property type="evidence" value="ECO:0007669"/>
    <property type="project" value="TreeGrafter"/>
</dbReference>
<evidence type="ECO:0000256" key="2">
    <source>
        <dbReference type="ARBA" id="ARBA00022705"/>
    </source>
</evidence>
<dbReference type="SUPFAM" id="SSF52540">
    <property type="entry name" value="P-loop containing nucleoside triphosphate hydrolases"/>
    <property type="match status" value="1"/>
</dbReference>
<evidence type="ECO:0000313" key="6">
    <source>
        <dbReference type="EMBL" id="KAI3402940.2"/>
    </source>
</evidence>
<dbReference type="RefSeq" id="XP_049178687.1">
    <property type="nucleotide sequence ID" value="XM_049325606.1"/>
</dbReference>
<evidence type="ECO:0000256" key="1">
    <source>
        <dbReference type="ARBA" id="ARBA00006184"/>
    </source>
</evidence>
<dbReference type="AlphaFoldDB" id="A0AAI9SU58"/>
<dbReference type="EMBL" id="JAHUZD010000139">
    <property type="protein sequence ID" value="KAI3402940.2"/>
    <property type="molecule type" value="Genomic_DNA"/>
</dbReference>
<feature type="domain" description="AAA+ ATPase" evidence="5">
    <location>
        <begin position="123"/>
        <end position="286"/>
    </location>
</feature>
<dbReference type="GeneID" id="73381807"/>
<dbReference type="InterPro" id="IPR003593">
    <property type="entry name" value="AAA+_ATPase"/>
</dbReference>
<dbReference type="GO" id="GO:0033314">
    <property type="term" value="P:mitotic DNA replication checkpoint signaling"/>
    <property type="evidence" value="ECO:0007669"/>
    <property type="project" value="TreeGrafter"/>
</dbReference>
<dbReference type="InterPro" id="IPR054425">
    <property type="entry name" value="Cdc6_ORC1-like_ATPase_lid"/>
</dbReference>
<dbReference type="InterPro" id="IPR050311">
    <property type="entry name" value="ORC1/CDC6"/>
</dbReference>
<dbReference type="Gene3D" id="1.10.8.60">
    <property type="match status" value="1"/>
</dbReference>
<dbReference type="Gene3D" id="3.40.50.300">
    <property type="entry name" value="P-loop containing nucleotide triphosphate hydrolases"/>
    <property type="match status" value="1"/>
</dbReference>
<feature type="region of interest" description="Disordered" evidence="4">
    <location>
        <begin position="28"/>
        <end position="50"/>
    </location>
</feature>
<dbReference type="GO" id="GO:0016887">
    <property type="term" value="F:ATP hydrolysis activity"/>
    <property type="evidence" value="ECO:0007669"/>
    <property type="project" value="InterPro"/>
</dbReference>
<evidence type="ECO:0000313" key="7">
    <source>
        <dbReference type="Proteomes" id="UP001202479"/>
    </source>
</evidence>
<dbReference type="PANTHER" id="PTHR10763:SF26">
    <property type="entry name" value="CELL DIVISION CONTROL PROTEIN 6 HOMOLOG"/>
    <property type="match status" value="1"/>
</dbReference>
<dbReference type="Pfam" id="PF22606">
    <property type="entry name" value="Cdc6-ORC-like_ATPase_lid"/>
    <property type="match status" value="1"/>
</dbReference>
<dbReference type="Pfam" id="PF13401">
    <property type="entry name" value="AAA_22"/>
    <property type="match status" value="1"/>
</dbReference>
<dbReference type="PIRSF" id="PIRSF001767">
    <property type="entry name" value="Cdc6"/>
    <property type="match status" value="1"/>
</dbReference>
<dbReference type="SMART" id="SM00382">
    <property type="entry name" value="AAA"/>
    <property type="match status" value="1"/>
</dbReference>
<organism evidence="6 7">
    <name type="scientific">Candida oxycetoniae</name>
    <dbReference type="NCBI Taxonomy" id="497107"/>
    <lineage>
        <taxon>Eukaryota</taxon>
        <taxon>Fungi</taxon>
        <taxon>Dikarya</taxon>
        <taxon>Ascomycota</taxon>
        <taxon>Saccharomycotina</taxon>
        <taxon>Pichiomycetes</taxon>
        <taxon>Debaryomycetaceae</taxon>
        <taxon>Candida/Lodderomyces clade</taxon>
        <taxon>Candida</taxon>
    </lineage>
</organism>
<dbReference type="InterPro" id="IPR027417">
    <property type="entry name" value="P-loop_NTPase"/>
</dbReference>
<dbReference type="GO" id="GO:0006270">
    <property type="term" value="P:DNA replication initiation"/>
    <property type="evidence" value="ECO:0007669"/>
    <property type="project" value="UniProtKB-UniRule"/>
</dbReference>
<dbReference type="Proteomes" id="UP001202479">
    <property type="component" value="Unassembled WGS sequence"/>
</dbReference>
<dbReference type="InterPro" id="IPR049945">
    <property type="entry name" value="AAA_22"/>
</dbReference>
<feature type="compositionally biased region" description="Polar residues" evidence="4">
    <location>
        <begin position="28"/>
        <end position="38"/>
    </location>
</feature>
<comment type="caution">
    <text evidence="6">The sequence shown here is derived from an EMBL/GenBank/DDBJ whole genome shotgun (WGS) entry which is preliminary data.</text>
</comment>
<name>A0AAI9SU58_9ASCO</name>
<gene>
    <name evidence="6" type="ORF">KGF56_004192</name>
</gene>
<accession>A0AAI9SU58</accession>
<dbReference type="GO" id="GO:0003688">
    <property type="term" value="F:DNA replication origin binding"/>
    <property type="evidence" value="ECO:0007669"/>
    <property type="project" value="TreeGrafter"/>
</dbReference>
<sequence length="510" mass="57675">MSTLTPASTPQKKKRTIRDISNTYKDNVQLPLTPTKTPQSKRLKLEHSSPSDVSCRKKLIFNTPCPTPPQTRKSSIYSQAKNLFQRGYACELSAMDNKSQLISRETEAQHINEFIQSSVDLKQSNSLYISGPPGTGKTAQVNLSLKRFQQDFLSVKVVNINCMTLRNPESIFHEIYCSIVDKLSISFLKKKNYNDLYQLLNKQDCDCQHLTHIILVLDELDALLTKSQQVIFKLFQLANKSARIEPTHIKVILLGISNTLDMNNKFLPKLFQHDLIPRSLQFLPYSAVQIKSIINSRLKTLPQEVIQPTALQFCCQKAASLSGDLRKAFDICYKSIELVEREQTRVHDKDGAFAKVTVAHIAKTCVESFKSDNTAVKDLNLLQKAILCQLFNCQVSMSLSCYEQITVNMFYDYYQKQTDMNRILGNLKYGEFIEILTALESSNCIILSDTSNKGSRGGKKLKNDGGMKSIKLNVEYDDIAKGIEDIQLLKRVLRKSTTSATLPTLSSESR</sequence>
<dbReference type="CDD" id="cd00009">
    <property type="entry name" value="AAA"/>
    <property type="match status" value="1"/>
</dbReference>
<dbReference type="InterPro" id="IPR016314">
    <property type="entry name" value="Cdc6/18"/>
</dbReference>
<keyword evidence="2" id="KW-0235">DNA replication</keyword>
<proteinExistence type="inferred from homology"/>
<evidence type="ECO:0000256" key="4">
    <source>
        <dbReference type="SAM" id="MobiDB-lite"/>
    </source>
</evidence>
<comment type="similarity">
    <text evidence="1 3">Belongs to the CDC6/cdc18 family.</text>
</comment>
<dbReference type="PANTHER" id="PTHR10763">
    <property type="entry name" value="CELL DIVISION CONTROL PROTEIN 6-RELATED"/>
    <property type="match status" value="1"/>
</dbReference>
<evidence type="ECO:0000256" key="3">
    <source>
        <dbReference type="PIRNR" id="PIRNR001767"/>
    </source>
</evidence>
<keyword evidence="7" id="KW-1185">Reference proteome</keyword>
<dbReference type="GO" id="GO:0051301">
    <property type="term" value="P:cell division"/>
    <property type="evidence" value="ECO:0007669"/>
    <property type="project" value="UniProtKB-UniRule"/>
</dbReference>
<protein>
    <recommendedName>
        <fullName evidence="3">Cell division control protein</fullName>
    </recommendedName>
</protein>